<sequence>MDDSPAPTGHSGNGPRTQQHESRQHCETGMIASTDLTQTICILVFRGYPRDCESARIVDFCVITDDGNNTDTTYRLVGSRGSYGLSASPGQGNIHTRPHFVRQFHVATVPVVSVEDRRLHDLVSGTSIHNENPEWTRWTWLDNVLGALTSAGIITSDEAIEIIDATIDCVSSAPYPD</sequence>
<protein>
    <submittedName>
        <fullName evidence="2">Uncharacterized protein</fullName>
    </submittedName>
</protein>
<dbReference type="EMBL" id="JAGPXC010000005">
    <property type="protein sequence ID" value="KAH6652675.1"/>
    <property type="molecule type" value="Genomic_DNA"/>
</dbReference>
<dbReference type="OrthoDB" id="37659at2759"/>
<dbReference type="Proteomes" id="UP000758603">
    <property type="component" value="Unassembled WGS sequence"/>
</dbReference>
<dbReference type="AlphaFoldDB" id="A0A9P8UI66"/>
<evidence type="ECO:0000256" key="1">
    <source>
        <dbReference type="SAM" id="MobiDB-lite"/>
    </source>
</evidence>
<dbReference type="RefSeq" id="XP_045956952.1">
    <property type="nucleotide sequence ID" value="XM_046096049.1"/>
</dbReference>
<reference evidence="2" key="1">
    <citation type="journal article" date="2021" name="Nat. Commun.">
        <title>Genetic determinants of endophytism in the Arabidopsis root mycobiome.</title>
        <authorList>
            <person name="Mesny F."/>
            <person name="Miyauchi S."/>
            <person name="Thiergart T."/>
            <person name="Pickel B."/>
            <person name="Atanasova L."/>
            <person name="Karlsson M."/>
            <person name="Huettel B."/>
            <person name="Barry K.W."/>
            <person name="Haridas S."/>
            <person name="Chen C."/>
            <person name="Bauer D."/>
            <person name="Andreopoulos W."/>
            <person name="Pangilinan J."/>
            <person name="LaButti K."/>
            <person name="Riley R."/>
            <person name="Lipzen A."/>
            <person name="Clum A."/>
            <person name="Drula E."/>
            <person name="Henrissat B."/>
            <person name="Kohler A."/>
            <person name="Grigoriev I.V."/>
            <person name="Martin F.M."/>
            <person name="Hacquard S."/>
        </authorList>
    </citation>
    <scope>NUCLEOTIDE SEQUENCE</scope>
    <source>
        <strain evidence="2">MPI-SDFR-AT-0073</strain>
    </source>
</reference>
<feature type="region of interest" description="Disordered" evidence="1">
    <location>
        <begin position="1"/>
        <end position="24"/>
    </location>
</feature>
<accession>A0A9P8UI66</accession>
<evidence type="ECO:0000313" key="3">
    <source>
        <dbReference type="Proteomes" id="UP000758603"/>
    </source>
</evidence>
<organism evidence="2 3">
    <name type="scientific">Truncatella angustata</name>
    <dbReference type="NCBI Taxonomy" id="152316"/>
    <lineage>
        <taxon>Eukaryota</taxon>
        <taxon>Fungi</taxon>
        <taxon>Dikarya</taxon>
        <taxon>Ascomycota</taxon>
        <taxon>Pezizomycotina</taxon>
        <taxon>Sordariomycetes</taxon>
        <taxon>Xylariomycetidae</taxon>
        <taxon>Amphisphaeriales</taxon>
        <taxon>Sporocadaceae</taxon>
        <taxon>Truncatella</taxon>
    </lineage>
</organism>
<gene>
    <name evidence="2" type="ORF">BKA67DRAFT_296953</name>
</gene>
<evidence type="ECO:0000313" key="2">
    <source>
        <dbReference type="EMBL" id="KAH6652675.1"/>
    </source>
</evidence>
<name>A0A9P8UI66_9PEZI</name>
<dbReference type="GeneID" id="70124942"/>
<proteinExistence type="predicted"/>
<comment type="caution">
    <text evidence="2">The sequence shown here is derived from an EMBL/GenBank/DDBJ whole genome shotgun (WGS) entry which is preliminary data.</text>
</comment>
<keyword evidence="3" id="KW-1185">Reference proteome</keyword>